<accession>N1R4G3</accession>
<evidence type="ECO:0000256" key="1">
    <source>
        <dbReference type="SAM" id="MobiDB-lite"/>
    </source>
</evidence>
<dbReference type="EnsemblPlants" id="EMT33543">
    <property type="protein sequence ID" value="EMT33543"/>
    <property type="gene ID" value="F775_23998"/>
</dbReference>
<feature type="region of interest" description="Disordered" evidence="1">
    <location>
        <begin position="1"/>
        <end position="20"/>
    </location>
</feature>
<organism evidence="2">
    <name type="scientific">Aegilops tauschii</name>
    <name type="common">Tausch's goatgrass</name>
    <name type="synonym">Aegilops squarrosa</name>
    <dbReference type="NCBI Taxonomy" id="37682"/>
    <lineage>
        <taxon>Eukaryota</taxon>
        <taxon>Viridiplantae</taxon>
        <taxon>Streptophyta</taxon>
        <taxon>Embryophyta</taxon>
        <taxon>Tracheophyta</taxon>
        <taxon>Spermatophyta</taxon>
        <taxon>Magnoliopsida</taxon>
        <taxon>Liliopsida</taxon>
        <taxon>Poales</taxon>
        <taxon>Poaceae</taxon>
        <taxon>BOP clade</taxon>
        <taxon>Pooideae</taxon>
        <taxon>Triticodae</taxon>
        <taxon>Triticeae</taxon>
        <taxon>Triticinae</taxon>
        <taxon>Aegilops</taxon>
    </lineage>
</organism>
<proteinExistence type="predicted"/>
<protein>
    <submittedName>
        <fullName evidence="2">Uncharacterized protein</fullName>
    </submittedName>
</protein>
<feature type="region of interest" description="Disordered" evidence="1">
    <location>
        <begin position="42"/>
        <end position="63"/>
    </location>
</feature>
<feature type="compositionally biased region" description="Basic and acidic residues" evidence="1">
    <location>
        <begin position="90"/>
        <end position="100"/>
    </location>
</feature>
<reference evidence="2" key="1">
    <citation type="submission" date="2015-06" db="UniProtKB">
        <authorList>
            <consortium name="EnsemblPlants"/>
        </authorList>
    </citation>
    <scope>IDENTIFICATION</scope>
</reference>
<feature type="region of interest" description="Disordered" evidence="1">
    <location>
        <begin position="79"/>
        <end position="100"/>
    </location>
</feature>
<sequence length="427" mass="48137">MEKGRDEDNAEAREEERLANLKARNGEDFARFGSFRFADANEVSGGKASQHQTKRNKSTVEKPTVEVTRVLRSQMTRDVDDMPSDNIEEHEDHELVQETKGKKGKNALECKMCMIDWGQSHQFVWSTMDWVMGSAAKKWRDFKSELKTLYFDEKMTDGELQVVPDNRKKIEEKSNERPELLEKSIKQGDLFSHVAGKERNGYVRCIGLGPSAAGLGMPGTRKLKSTKLQMAEEEAKEALQSNAILVEHFNPDYDLSHSGYGYGYRYEGGYGGGHGGGYRHEDGYEGGYGGGYGHEGGYEHEGEYEHEETAESATRSHEVQQEKEATILHKKAEEALLQKKLTSPTQKNFVLSSTALHEVLQEKESTILQKKKATGLTQQIGSGQVYGKSRTATTSRLRRFPKGTQVDEGFEDFQTPEDLEYLQQLVE</sequence>
<dbReference type="AlphaFoldDB" id="N1R4G3"/>
<name>N1R4G3_AEGTA</name>
<evidence type="ECO:0000313" key="2">
    <source>
        <dbReference type="EnsemblPlants" id="EMT33543"/>
    </source>
</evidence>